<dbReference type="Gene3D" id="1.10.150.130">
    <property type="match status" value="1"/>
</dbReference>
<name>A0A552FKJ9_MICAE</name>
<dbReference type="EMBL" id="SFBE01000282">
    <property type="protein sequence ID" value="TRU47215.1"/>
    <property type="molecule type" value="Genomic_DNA"/>
</dbReference>
<dbReference type="Proteomes" id="UP000316958">
    <property type="component" value="Unassembled WGS sequence"/>
</dbReference>
<dbReference type="InterPro" id="IPR004107">
    <property type="entry name" value="Integrase_SAM-like_N"/>
</dbReference>
<accession>A0A552FKJ9</accession>
<evidence type="ECO:0000313" key="4">
    <source>
        <dbReference type="Proteomes" id="UP000316958"/>
    </source>
</evidence>
<protein>
    <recommendedName>
        <fullName evidence="2">Integrase SAM-like N-terminal domain-containing protein</fullName>
    </recommendedName>
</protein>
<evidence type="ECO:0000256" key="1">
    <source>
        <dbReference type="ARBA" id="ARBA00023125"/>
    </source>
</evidence>
<gene>
    <name evidence="3" type="ORF">EWV57_17075</name>
</gene>
<dbReference type="Pfam" id="PF13495">
    <property type="entry name" value="Phage_int_SAM_4"/>
    <property type="match status" value="1"/>
</dbReference>
<comment type="caution">
    <text evidence="3">The sequence shown here is derived from an EMBL/GenBank/DDBJ whole genome shotgun (WGS) entry which is preliminary data.</text>
</comment>
<evidence type="ECO:0000313" key="3">
    <source>
        <dbReference type="EMBL" id="TRU47215.1"/>
    </source>
</evidence>
<reference evidence="3 4" key="1">
    <citation type="submission" date="2019-01" db="EMBL/GenBank/DDBJ databases">
        <title>Coherence of Microcystis species and biogeography revealed through population genomics.</title>
        <authorList>
            <person name="Perez-Carrascal O.M."/>
            <person name="Terrat Y."/>
            <person name="Giani A."/>
            <person name="Fortin N."/>
            <person name="Tromas N."/>
            <person name="Shapiro B.J."/>
        </authorList>
    </citation>
    <scope>NUCLEOTIDE SEQUENCE [LARGE SCALE GENOMIC DNA]</scope>
    <source>
        <strain evidence="3">Ma_QC_Ch_20071001_S25D</strain>
    </source>
</reference>
<keyword evidence="1" id="KW-0238">DNA-binding</keyword>
<dbReference type="AlphaFoldDB" id="A0A552FKJ9"/>
<feature type="domain" description="Integrase SAM-like N-terminal" evidence="2">
    <location>
        <begin position="9"/>
        <end position="55"/>
    </location>
</feature>
<proteinExistence type="predicted"/>
<dbReference type="InterPro" id="IPR010998">
    <property type="entry name" value="Integrase_recombinase_N"/>
</dbReference>
<evidence type="ECO:0000259" key="2">
    <source>
        <dbReference type="Pfam" id="PF13495"/>
    </source>
</evidence>
<organism evidence="3 4">
    <name type="scientific">Microcystis aeruginosa Ma_QC_Ch_20071001_S25D</name>
    <dbReference type="NCBI Taxonomy" id="2486250"/>
    <lineage>
        <taxon>Bacteria</taxon>
        <taxon>Bacillati</taxon>
        <taxon>Cyanobacteriota</taxon>
        <taxon>Cyanophyceae</taxon>
        <taxon>Oscillatoriophycideae</taxon>
        <taxon>Chroococcales</taxon>
        <taxon>Microcystaceae</taxon>
        <taxon>Microcystis</taxon>
    </lineage>
</organism>
<sequence>MNLPPPRKLLDVVRETIRLKHYSYRTEQTYVDWIKRYLLFHNKKHPREMGAEEIKSNLWGGWVALFPAN</sequence>
<dbReference type="GO" id="GO:0015074">
    <property type="term" value="P:DNA integration"/>
    <property type="evidence" value="ECO:0007669"/>
    <property type="project" value="InterPro"/>
</dbReference>
<dbReference type="GO" id="GO:0003677">
    <property type="term" value="F:DNA binding"/>
    <property type="evidence" value="ECO:0007669"/>
    <property type="project" value="UniProtKB-KW"/>
</dbReference>